<dbReference type="Proteomes" id="UP000295662">
    <property type="component" value="Unassembled WGS sequence"/>
</dbReference>
<dbReference type="InterPro" id="IPR019832">
    <property type="entry name" value="Mn/Fe_SOD_C"/>
</dbReference>
<evidence type="ECO:0000313" key="7">
    <source>
        <dbReference type="EMBL" id="TDU69284.1"/>
    </source>
</evidence>
<dbReference type="InterPro" id="IPR019833">
    <property type="entry name" value="Mn/Fe_SOD_BS"/>
</dbReference>
<dbReference type="PROSITE" id="PS00088">
    <property type="entry name" value="SOD_MN"/>
    <property type="match status" value="1"/>
</dbReference>
<dbReference type="SUPFAM" id="SSF54719">
    <property type="entry name" value="Fe,Mn superoxide dismutase (SOD), C-terminal domain"/>
    <property type="match status" value="1"/>
</dbReference>
<feature type="domain" description="Manganese/iron superoxide dismutase C-terminal" evidence="6">
    <location>
        <begin position="161"/>
        <end position="268"/>
    </location>
</feature>
<evidence type="ECO:0000256" key="2">
    <source>
        <dbReference type="ARBA" id="ARBA00012682"/>
    </source>
</evidence>
<keyword evidence="3" id="KW-0479">Metal-binding</keyword>
<dbReference type="Gene3D" id="1.10.287.990">
    <property type="entry name" value="Fe,Mn superoxide dismutase (SOD) domain"/>
    <property type="match status" value="1"/>
</dbReference>
<dbReference type="AlphaFoldDB" id="A0A4R7RU75"/>
<evidence type="ECO:0000256" key="1">
    <source>
        <dbReference type="ARBA" id="ARBA00008714"/>
    </source>
</evidence>
<protein>
    <recommendedName>
        <fullName evidence="2">superoxide dismutase</fullName>
        <ecNumber evidence="2">1.15.1.1</ecNumber>
    </recommendedName>
</protein>
<keyword evidence="4" id="KW-0560">Oxidoreductase</keyword>
<reference evidence="7 8" key="1">
    <citation type="submission" date="2019-03" db="EMBL/GenBank/DDBJ databases">
        <title>Genomic Encyclopedia of Archaeal and Bacterial Type Strains, Phase II (KMG-II): from individual species to whole genera.</title>
        <authorList>
            <person name="Goeker M."/>
        </authorList>
    </citation>
    <scope>NUCLEOTIDE SEQUENCE [LARGE SCALE GENOMIC DNA]</scope>
    <source>
        <strain evidence="7 8">ATCC 25309</strain>
    </source>
</reference>
<dbReference type="GO" id="GO:0005737">
    <property type="term" value="C:cytoplasm"/>
    <property type="evidence" value="ECO:0007669"/>
    <property type="project" value="TreeGrafter"/>
</dbReference>
<evidence type="ECO:0000313" key="8">
    <source>
        <dbReference type="Proteomes" id="UP000295662"/>
    </source>
</evidence>
<dbReference type="Gene3D" id="3.55.40.20">
    <property type="entry name" value="Iron/manganese superoxide dismutase, C-terminal domain"/>
    <property type="match status" value="1"/>
</dbReference>
<comment type="similarity">
    <text evidence="1">Belongs to the iron/manganese superoxide dismutase family.</text>
</comment>
<organism evidence="7 8">
    <name type="scientific">Prosthecobacter fusiformis</name>
    <dbReference type="NCBI Taxonomy" id="48464"/>
    <lineage>
        <taxon>Bacteria</taxon>
        <taxon>Pseudomonadati</taxon>
        <taxon>Verrucomicrobiota</taxon>
        <taxon>Verrucomicrobiia</taxon>
        <taxon>Verrucomicrobiales</taxon>
        <taxon>Verrucomicrobiaceae</taxon>
        <taxon>Prosthecobacter</taxon>
    </lineage>
</organism>
<dbReference type="PANTHER" id="PTHR43595:SF2">
    <property type="entry name" value="SMALL RIBOSOMAL SUBUNIT PROTEIN MS42"/>
    <property type="match status" value="1"/>
</dbReference>
<dbReference type="OrthoDB" id="9803125at2"/>
<accession>A0A4R7RU75</accession>
<comment type="caution">
    <text evidence="7">The sequence shown here is derived from an EMBL/GenBank/DDBJ whole genome shotgun (WGS) entry which is preliminary data.</text>
</comment>
<evidence type="ECO:0000259" key="6">
    <source>
        <dbReference type="Pfam" id="PF02777"/>
    </source>
</evidence>
<dbReference type="PANTHER" id="PTHR43595">
    <property type="entry name" value="37S RIBOSOMAL PROTEIN S26, MITOCHONDRIAL"/>
    <property type="match status" value="1"/>
</dbReference>
<dbReference type="GO" id="GO:0004784">
    <property type="term" value="F:superoxide dismutase activity"/>
    <property type="evidence" value="ECO:0007669"/>
    <property type="project" value="UniProtKB-EC"/>
</dbReference>
<dbReference type="Pfam" id="PF02777">
    <property type="entry name" value="Sod_Fe_C"/>
    <property type="match status" value="1"/>
</dbReference>
<dbReference type="EC" id="1.15.1.1" evidence="2"/>
<feature type="chain" id="PRO_5020253431" description="superoxide dismutase" evidence="5">
    <location>
        <begin position="26"/>
        <end position="277"/>
    </location>
</feature>
<keyword evidence="5" id="KW-0732">Signal</keyword>
<dbReference type="InterPro" id="IPR036314">
    <property type="entry name" value="SOD_C_sf"/>
</dbReference>
<evidence type="ECO:0000256" key="4">
    <source>
        <dbReference type="ARBA" id="ARBA00023002"/>
    </source>
</evidence>
<dbReference type="EMBL" id="SOCA01000005">
    <property type="protein sequence ID" value="TDU69284.1"/>
    <property type="molecule type" value="Genomic_DNA"/>
</dbReference>
<sequence length="277" mass="31298">MQYLRISRRGFLSSAAAALVGPLWADSEVSDAPLGVPMRQEPLNFPFEALEPFMKASMLRQHFEEHHARYVSDLRNTLDAEGMTVGNVVSLMPGMDQVVQPQRSDSRMPLGQLVSQGRSFQPPQTLSQSSVQMIRSAGGGHINHTAFWRFLCPAGAGPTGPQSAVARAIQEDFGSVKSFRHVFKEAAMQHTEPGWAWLVHRQDGCLVVTTTSNEDNPMMKSHIPWHESGRPILALDLWEHSYYEQYQDDREQYIDAWWKVVNWDFVSRAYTIVRGKA</sequence>
<dbReference type="InterPro" id="IPR036324">
    <property type="entry name" value="Mn/Fe_SOD_N_sf"/>
</dbReference>
<dbReference type="InterPro" id="IPR001189">
    <property type="entry name" value="Mn/Fe_SOD"/>
</dbReference>
<evidence type="ECO:0000256" key="3">
    <source>
        <dbReference type="ARBA" id="ARBA00022723"/>
    </source>
</evidence>
<dbReference type="RefSeq" id="WP_133795978.1">
    <property type="nucleotide sequence ID" value="NZ_SOCA01000005.1"/>
</dbReference>
<dbReference type="GO" id="GO:0046872">
    <property type="term" value="F:metal ion binding"/>
    <property type="evidence" value="ECO:0007669"/>
    <property type="project" value="UniProtKB-KW"/>
</dbReference>
<dbReference type="SUPFAM" id="SSF46609">
    <property type="entry name" value="Fe,Mn superoxide dismutase (SOD), N-terminal domain"/>
    <property type="match status" value="1"/>
</dbReference>
<keyword evidence="8" id="KW-1185">Reference proteome</keyword>
<gene>
    <name evidence="7" type="ORF">EI77_02935</name>
</gene>
<evidence type="ECO:0000256" key="5">
    <source>
        <dbReference type="SAM" id="SignalP"/>
    </source>
</evidence>
<proteinExistence type="inferred from homology"/>
<feature type="signal peptide" evidence="5">
    <location>
        <begin position="1"/>
        <end position="25"/>
    </location>
</feature>
<dbReference type="PRINTS" id="PR01703">
    <property type="entry name" value="MNSODISMTASE"/>
</dbReference>
<name>A0A4R7RU75_9BACT</name>